<dbReference type="Proteomes" id="UP001153269">
    <property type="component" value="Unassembled WGS sequence"/>
</dbReference>
<keyword evidence="4" id="KW-1185">Reference proteome</keyword>
<evidence type="ECO:0000313" key="3">
    <source>
        <dbReference type="EMBL" id="CAB1415321.1"/>
    </source>
</evidence>
<dbReference type="EMBL" id="CADEAL010000151">
    <property type="protein sequence ID" value="CAB1415321.1"/>
    <property type="molecule type" value="Genomic_DNA"/>
</dbReference>
<dbReference type="Pfam" id="PF00041">
    <property type="entry name" value="fn3"/>
    <property type="match status" value="3"/>
</dbReference>
<dbReference type="PROSITE" id="PS50853">
    <property type="entry name" value="FN3"/>
    <property type="match status" value="2"/>
</dbReference>
<comment type="caution">
    <text evidence="3">The sequence shown here is derived from an EMBL/GenBank/DDBJ whole genome shotgun (WGS) entry which is preliminary data.</text>
</comment>
<dbReference type="InterPro" id="IPR003961">
    <property type="entry name" value="FN3_dom"/>
</dbReference>
<evidence type="ECO:0000259" key="2">
    <source>
        <dbReference type="PROSITE" id="PS50853"/>
    </source>
</evidence>
<dbReference type="InterPro" id="IPR050991">
    <property type="entry name" value="ECM_Regulatory_Proteins"/>
</dbReference>
<feature type="domain" description="Fibronectin type-III" evidence="2">
    <location>
        <begin position="178"/>
        <end position="272"/>
    </location>
</feature>
<dbReference type="Gene3D" id="2.60.40.10">
    <property type="entry name" value="Immunoglobulins"/>
    <property type="match status" value="3"/>
</dbReference>
<protein>
    <recommendedName>
        <fullName evidence="2">Fibronectin type-III domain-containing protein</fullName>
    </recommendedName>
</protein>
<dbReference type="AlphaFoldDB" id="A0A9N7Y789"/>
<evidence type="ECO:0000256" key="1">
    <source>
        <dbReference type="ARBA" id="ARBA00022737"/>
    </source>
</evidence>
<dbReference type="CDD" id="cd00063">
    <property type="entry name" value="FN3"/>
    <property type="match status" value="3"/>
</dbReference>
<dbReference type="SUPFAM" id="SSF49265">
    <property type="entry name" value="Fibronectin type III"/>
    <property type="match status" value="3"/>
</dbReference>
<evidence type="ECO:0000313" key="4">
    <source>
        <dbReference type="Proteomes" id="UP001153269"/>
    </source>
</evidence>
<dbReference type="Gene3D" id="2.150.10.10">
    <property type="entry name" value="Serralysin-like metalloprotease, C-terminal"/>
    <property type="match status" value="1"/>
</dbReference>
<dbReference type="SMART" id="SM00060">
    <property type="entry name" value="FN3"/>
    <property type="match status" value="4"/>
</dbReference>
<keyword evidence="1" id="KW-0677">Repeat</keyword>
<dbReference type="InterPro" id="IPR036116">
    <property type="entry name" value="FN3_sf"/>
</dbReference>
<dbReference type="PANTHER" id="PTHR46708">
    <property type="entry name" value="TENASCIN"/>
    <property type="match status" value="1"/>
</dbReference>
<dbReference type="InterPro" id="IPR013783">
    <property type="entry name" value="Ig-like_fold"/>
</dbReference>
<accession>A0A9N7Y789</accession>
<dbReference type="PANTHER" id="PTHR46708:SF11">
    <property type="entry name" value="RECEPTOR-TYPE TYROSINE-PROTEIN PHOSPHATASE ETA-LIKE"/>
    <property type="match status" value="1"/>
</dbReference>
<organism evidence="3 4">
    <name type="scientific">Pleuronectes platessa</name>
    <name type="common">European plaice</name>
    <dbReference type="NCBI Taxonomy" id="8262"/>
    <lineage>
        <taxon>Eukaryota</taxon>
        <taxon>Metazoa</taxon>
        <taxon>Chordata</taxon>
        <taxon>Craniata</taxon>
        <taxon>Vertebrata</taxon>
        <taxon>Euteleostomi</taxon>
        <taxon>Actinopterygii</taxon>
        <taxon>Neopterygii</taxon>
        <taxon>Teleostei</taxon>
        <taxon>Neoteleostei</taxon>
        <taxon>Acanthomorphata</taxon>
        <taxon>Carangaria</taxon>
        <taxon>Pleuronectiformes</taxon>
        <taxon>Pleuronectoidei</taxon>
        <taxon>Pleuronectidae</taxon>
        <taxon>Pleuronectes</taxon>
    </lineage>
</organism>
<gene>
    <name evidence="3" type="ORF">PLEPLA_LOCUS3037</name>
</gene>
<proteinExistence type="predicted"/>
<feature type="domain" description="Fibronectin type-III" evidence="2">
    <location>
        <begin position="358"/>
        <end position="448"/>
    </location>
</feature>
<reference evidence="3" key="1">
    <citation type="submission" date="2020-03" db="EMBL/GenBank/DDBJ databases">
        <authorList>
            <person name="Weist P."/>
        </authorList>
    </citation>
    <scope>NUCLEOTIDE SEQUENCE</scope>
</reference>
<name>A0A9N7Y789_PLEPL</name>
<dbReference type="SUPFAM" id="SSF101967">
    <property type="entry name" value="Adhesin YadA, collagen-binding domain"/>
    <property type="match status" value="1"/>
</dbReference>
<dbReference type="InterPro" id="IPR011049">
    <property type="entry name" value="Serralysin-like_metalloprot_C"/>
</dbReference>
<sequence length="503" mass="54915">MTAIGTNLTAIGTNLTAIGTNLMAISTNLTAVGTNLTAMGANLLAFGTNLKAIGTNLTPNGTNPMAIGPNLTHDLSNLTGGTRYSIQVFPVKCGRTLKPQAATFYTMFLSWNKPSGHADLYRVKVNGSEGSETTNLMRSEVRGLKPGINQTFIVSSGLYNDSLWSEASHISAYTKPLRVSNLRVSGNTPDSLLLSWTPPEGDITGFRVQAVNDSNDTLCEEMVEDGWNRTRPEVKVTELPIGTRITLSVVAIVSGTLESDKATIVNYTAPAPISHLELDTKDSSLMATWTQPNGSYSSFEVTLRLDGEDVEPTAHVTEPEKQYEELKSGANYTVIVRTVSGHLRSPPLGKSKFTLPRPPTDVEVVFTGKDRLAFKWKSPDSTKTTNYLVNISSSFWNYNKSETLVGKTEHAFENLRSGTRFLFQVQTVTDTVRSSPANISHCTEADEREISLSMLCSSAEPLLCAENSTKESVFSQLEAHFEILLGDHVFWKLEKQESENTIA</sequence>